<keyword evidence="8" id="KW-0949">S-adenosyl-L-methionine</keyword>
<name>A0ABN2IX33_9ACTN</name>
<evidence type="ECO:0000256" key="12">
    <source>
        <dbReference type="SAM" id="MobiDB-lite"/>
    </source>
</evidence>
<evidence type="ECO:0000256" key="9">
    <source>
        <dbReference type="ARBA" id="ARBA00030757"/>
    </source>
</evidence>
<comment type="similarity">
    <text evidence="2">Belongs to the methyltransferase superfamily. L-isoaspartyl/D-aspartyl protein methyltransferase family.</text>
</comment>
<keyword evidence="14" id="KW-1185">Reference proteome</keyword>
<dbReference type="Pfam" id="PF01135">
    <property type="entry name" value="PCMT"/>
    <property type="match status" value="1"/>
</dbReference>
<evidence type="ECO:0000256" key="5">
    <source>
        <dbReference type="ARBA" id="ARBA00022490"/>
    </source>
</evidence>
<evidence type="ECO:0000256" key="2">
    <source>
        <dbReference type="ARBA" id="ARBA00005369"/>
    </source>
</evidence>
<dbReference type="CDD" id="cd02440">
    <property type="entry name" value="AdoMet_MTases"/>
    <property type="match status" value="1"/>
</dbReference>
<proteinExistence type="inferred from homology"/>
<evidence type="ECO:0000256" key="1">
    <source>
        <dbReference type="ARBA" id="ARBA00004496"/>
    </source>
</evidence>
<dbReference type="PANTHER" id="PTHR11579">
    <property type="entry name" value="PROTEIN-L-ISOASPARTATE O-METHYLTRANSFERASE"/>
    <property type="match status" value="1"/>
</dbReference>
<feature type="region of interest" description="Disordered" evidence="12">
    <location>
        <begin position="209"/>
        <end position="232"/>
    </location>
</feature>
<feature type="compositionally biased region" description="Gly residues" evidence="12">
    <location>
        <begin position="209"/>
        <end position="219"/>
    </location>
</feature>
<dbReference type="PANTHER" id="PTHR11579:SF0">
    <property type="entry name" value="PROTEIN-L-ISOASPARTATE(D-ASPARTATE) O-METHYLTRANSFERASE"/>
    <property type="match status" value="1"/>
</dbReference>
<keyword evidence="5" id="KW-0963">Cytoplasm</keyword>
<dbReference type="Proteomes" id="UP001499947">
    <property type="component" value="Unassembled WGS sequence"/>
</dbReference>
<evidence type="ECO:0000256" key="3">
    <source>
        <dbReference type="ARBA" id="ARBA00011890"/>
    </source>
</evidence>
<dbReference type="SUPFAM" id="SSF53335">
    <property type="entry name" value="S-adenosyl-L-methionine-dependent methyltransferases"/>
    <property type="match status" value="1"/>
</dbReference>
<accession>A0ABN2IX33</accession>
<reference evidence="13 14" key="1">
    <citation type="journal article" date="2019" name="Int. J. Syst. Evol. Microbiol.">
        <title>The Global Catalogue of Microorganisms (GCM) 10K type strain sequencing project: providing services to taxonomists for standard genome sequencing and annotation.</title>
        <authorList>
            <consortium name="The Broad Institute Genomics Platform"/>
            <consortium name="The Broad Institute Genome Sequencing Center for Infectious Disease"/>
            <person name="Wu L."/>
            <person name="Ma J."/>
        </authorList>
    </citation>
    <scope>NUCLEOTIDE SEQUENCE [LARGE SCALE GENOMIC DNA]</scope>
    <source>
        <strain evidence="13 14">JCM 13244</strain>
    </source>
</reference>
<evidence type="ECO:0000256" key="6">
    <source>
        <dbReference type="ARBA" id="ARBA00022603"/>
    </source>
</evidence>
<comment type="subcellular location">
    <subcellularLocation>
        <location evidence="1">Cytoplasm</location>
    </subcellularLocation>
</comment>
<keyword evidence="6" id="KW-0489">Methyltransferase</keyword>
<dbReference type="EC" id="2.1.1.77" evidence="3"/>
<evidence type="ECO:0000256" key="10">
    <source>
        <dbReference type="ARBA" id="ARBA00031323"/>
    </source>
</evidence>
<evidence type="ECO:0000313" key="13">
    <source>
        <dbReference type="EMBL" id="GAA1713518.1"/>
    </source>
</evidence>
<evidence type="ECO:0000313" key="14">
    <source>
        <dbReference type="Proteomes" id="UP001499947"/>
    </source>
</evidence>
<sequence>MGSTGGGTRSAPDAVERVARGRRMGREADGCAEEAAAVRAGLVREIVAGGGLTDPAWRAAFEEVPRHLFVPYYYEAGEAGTAPRTAGAPGAVGAAGEAGAAAGTAGAAATAGTTGTAGAPGAVGAVGATGEAGEAGAAAGTAGAAGTTGTAGAPGAVGAAGEAGAPGTADEAATAGTAGATGTPGTAGAEATACTGAAGAGSADMGAAGAGEAGTGAAGGPSRETAGAAKAGAAHGTVGYTRLWRDDPHPLRRARWLAGAYADAPLATRVRDGELITSSSQPSLMARMLQALQVRDGDRVLEIGAGTGYNAALLAHRLGDTHVTTLDLDPEITEAARNHLAAAGFRPAVVTGDGARGCPLHAPYDRIIATCAVASIPSAWIGQCRPGALILTPLATGLIALRVADARHAEGHFLALPAYFVPLRGSGPPPQVPTHGLPSRPLLDDSFRFLLNVAAGHMEPVEALALWEHEGRPGRERYGVTVRGERQWAWLDDPEGAYGWPLGPPSGLQPGLQPC</sequence>
<dbReference type="InterPro" id="IPR000682">
    <property type="entry name" value="PCMT"/>
</dbReference>
<dbReference type="Gene3D" id="3.40.50.150">
    <property type="entry name" value="Vaccinia Virus protein VP39"/>
    <property type="match status" value="2"/>
</dbReference>
<comment type="caution">
    <text evidence="13">The sequence shown here is derived from an EMBL/GenBank/DDBJ whole genome shotgun (WGS) entry which is preliminary data.</text>
</comment>
<evidence type="ECO:0000256" key="4">
    <source>
        <dbReference type="ARBA" id="ARBA00013346"/>
    </source>
</evidence>
<dbReference type="EMBL" id="BAAALR010000073">
    <property type="protein sequence ID" value="GAA1713518.1"/>
    <property type="molecule type" value="Genomic_DNA"/>
</dbReference>
<gene>
    <name evidence="13" type="ORF">GCM10009680_63240</name>
</gene>
<dbReference type="InterPro" id="IPR029063">
    <property type="entry name" value="SAM-dependent_MTases_sf"/>
</dbReference>
<keyword evidence="7" id="KW-0808">Transferase</keyword>
<feature type="region of interest" description="Disordered" evidence="12">
    <location>
        <begin position="159"/>
        <end position="189"/>
    </location>
</feature>
<evidence type="ECO:0000256" key="8">
    <source>
        <dbReference type="ARBA" id="ARBA00022691"/>
    </source>
</evidence>
<evidence type="ECO:0000256" key="11">
    <source>
        <dbReference type="ARBA" id="ARBA00031350"/>
    </source>
</evidence>
<evidence type="ECO:0000256" key="7">
    <source>
        <dbReference type="ARBA" id="ARBA00022679"/>
    </source>
</evidence>
<protein>
    <recommendedName>
        <fullName evidence="4">Protein-L-isoaspartate O-methyltransferase</fullName>
        <ecNumber evidence="3">2.1.1.77</ecNumber>
    </recommendedName>
    <alternativeName>
        <fullName evidence="11">L-isoaspartyl protein carboxyl methyltransferase</fullName>
    </alternativeName>
    <alternativeName>
        <fullName evidence="9">Protein L-isoaspartyl methyltransferase</fullName>
    </alternativeName>
    <alternativeName>
        <fullName evidence="10">Protein-beta-aspartate methyltransferase</fullName>
    </alternativeName>
</protein>
<organism evidence="13 14">
    <name type="scientific">Streptomyces yatensis</name>
    <dbReference type="NCBI Taxonomy" id="155177"/>
    <lineage>
        <taxon>Bacteria</taxon>
        <taxon>Bacillati</taxon>
        <taxon>Actinomycetota</taxon>
        <taxon>Actinomycetes</taxon>
        <taxon>Kitasatosporales</taxon>
        <taxon>Streptomycetaceae</taxon>
        <taxon>Streptomyces</taxon>
        <taxon>Streptomyces violaceusniger group</taxon>
    </lineage>
</organism>